<protein>
    <submittedName>
        <fullName evidence="4">RabGAP/TBC</fullName>
    </submittedName>
</protein>
<proteinExistence type="predicted"/>
<dbReference type="AlphaFoldDB" id="A0A1X0RX60"/>
<dbReference type="PROSITE" id="PS50086">
    <property type="entry name" value="TBC_RABGAP"/>
    <property type="match status" value="1"/>
</dbReference>
<organism evidence="4 5">
    <name type="scientific">Rhizopus microsporus</name>
    <dbReference type="NCBI Taxonomy" id="58291"/>
    <lineage>
        <taxon>Eukaryota</taxon>
        <taxon>Fungi</taxon>
        <taxon>Fungi incertae sedis</taxon>
        <taxon>Mucoromycota</taxon>
        <taxon>Mucoromycotina</taxon>
        <taxon>Mucoromycetes</taxon>
        <taxon>Mucorales</taxon>
        <taxon>Mucorineae</taxon>
        <taxon>Rhizopodaceae</taxon>
        <taxon>Rhizopus</taxon>
    </lineage>
</organism>
<gene>
    <name evidence="4" type="ORF">BCV71DRAFT_265493</name>
</gene>
<dbReference type="GO" id="GO:0005096">
    <property type="term" value="F:GTPase activator activity"/>
    <property type="evidence" value="ECO:0007669"/>
    <property type="project" value="UniProtKB-KW"/>
</dbReference>
<evidence type="ECO:0000259" key="3">
    <source>
        <dbReference type="PROSITE" id="PS50086"/>
    </source>
</evidence>
<feature type="coiled-coil region" evidence="2">
    <location>
        <begin position="503"/>
        <end position="551"/>
    </location>
</feature>
<dbReference type="Proteomes" id="UP000242381">
    <property type="component" value="Unassembled WGS sequence"/>
</dbReference>
<dbReference type="Gene3D" id="1.10.8.270">
    <property type="entry name" value="putative rabgap domain of human tbc1 domain family member 14 like domains"/>
    <property type="match status" value="1"/>
</dbReference>
<dbReference type="EMBL" id="KV921379">
    <property type="protein sequence ID" value="ORE16645.1"/>
    <property type="molecule type" value="Genomic_DNA"/>
</dbReference>
<dbReference type="GO" id="GO:0031267">
    <property type="term" value="F:small GTPase binding"/>
    <property type="evidence" value="ECO:0007669"/>
    <property type="project" value="TreeGrafter"/>
</dbReference>
<keyword evidence="1" id="KW-0343">GTPase activation</keyword>
<dbReference type="SUPFAM" id="SSF47923">
    <property type="entry name" value="Ypt/Rab-GAP domain of gyp1p"/>
    <property type="match status" value="2"/>
</dbReference>
<evidence type="ECO:0000313" key="4">
    <source>
        <dbReference type="EMBL" id="ORE16645.1"/>
    </source>
</evidence>
<dbReference type="SMART" id="SM00164">
    <property type="entry name" value="TBC"/>
    <property type="match status" value="1"/>
</dbReference>
<dbReference type="VEuPathDB" id="FungiDB:BCV72DRAFT_306299"/>
<dbReference type="Pfam" id="PF00566">
    <property type="entry name" value="RabGAP-TBC"/>
    <property type="match status" value="1"/>
</dbReference>
<dbReference type="PANTHER" id="PTHR47219:SF9">
    <property type="entry name" value="GTPASE ACTIVATING PROTEIN AND CENTROSOME-ASSOCIATED, ISOFORM B"/>
    <property type="match status" value="1"/>
</dbReference>
<dbReference type="Gene3D" id="1.10.472.80">
    <property type="entry name" value="Ypt/Rab-GAP domain of gyp1p, domain 3"/>
    <property type="match status" value="1"/>
</dbReference>
<evidence type="ECO:0000256" key="1">
    <source>
        <dbReference type="ARBA" id="ARBA00022468"/>
    </source>
</evidence>
<evidence type="ECO:0000313" key="5">
    <source>
        <dbReference type="Proteomes" id="UP000242381"/>
    </source>
</evidence>
<reference evidence="4 5" key="1">
    <citation type="journal article" date="2016" name="Proc. Natl. Acad. Sci. U.S.A.">
        <title>Lipid metabolic changes in an early divergent fungus govern the establishment of a mutualistic symbiosis with endobacteria.</title>
        <authorList>
            <person name="Lastovetsky O.A."/>
            <person name="Gaspar M.L."/>
            <person name="Mondo S.J."/>
            <person name="LaButti K.M."/>
            <person name="Sandor L."/>
            <person name="Grigoriev I.V."/>
            <person name="Henry S.A."/>
            <person name="Pawlowska T.E."/>
        </authorList>
    </citation>
    <scope>NUCLEOTIDE SEQUENCE [LARGE SCALE GENOMIC DNA]</scope>
    <source>
        <strain evidence="4 5">ATCC 11559</strain>
    </source>
</reference>
<dbReference type="InterPro" id="IPR035969">
    <property type="entry name" value="Rab-GAP_TBC_sf"/>
</dbReference>
<name>A0A1X0RX60_RHIZD</name>
<accession>A0A1X0RX60</accession>
<keyword evidence="2" id="KW-0175">Coiled coil</keyword>
<feature type="coiled-coil region" evidence="2">
    <location>
        <begin position="609"/>
        <end position="699"/>
    </location>
</feature>
<dbReference type="PANTHER" id="PTHR47219">
    <property type="entry name" value="RAB GTPASE-ACTIVATING PROTEIN 1-LIKE"/>
    <property type="match status" value="1"/>
</dbReference>
<dbReference type="FunFam" id="1.10.472.80:FF:000027">
    <property type="entry name" value="GTPase activating protein (Evi5)"/>
    <property type="match status" value="1"/>
</dbReference>
<dbReference type="OMA" id="SIAFRME"/>
<feature type="domain" description="Rab-GAP TBC" evidence="3">
    <location>
        <begin position="137"/>
        <end position="322"/>
    </location>
</feature>
<sequence length="781" mass="90348">MSTLASHTAPAAHTFSNTEPDFLLTNKLNKDDTHDNRLFDRLQEENARLPPQESTAFILAQIERQNALLEKDPKSIFIHSNELRAHFSTLQRLVKDNIVSLNEEEEIDWGFWEAVIQDSDQVALRLPHLLSLKLRSGIPARVRGLIWQAMSKSASLHLETVYGQLCQERSPHERIIQRDLARTFPRIELFKQENGSGQTAMKRILEAYSLYDTEVGYCQGLAFLVGPLLMNMPEVPSFCVFVRLMETYEMRSMFTLHMEGLQLRLYQFSKLLHEILPDLSYHFMQHGVHAAMYASQWFLTLFAYALPMELVNRIYDIIFAEGAAETIMRIAIAMLKKSADHIISKLEEFEDILDFVTSRKLCLPYAENYGNVIRDAVSLSHIITKEKLDVLHAQYVADEGEHHRKLNSATGRLGMFWKRKKKTHQELKRSSTMYPAKIQPSKPPLRKRWSSVSAKDTATPLFVAEEASSIQRRLSISSFCSCSSIQNQSLPSTPQSLTTPYLSSNLQLEIEHLRKDHQKALDELQEMRYDKEDLECERDALKLTILELERRYCLEKIDSSNRISPDLMLQQGFEGENSMSTLKSLEVAENVQSYADDMTSVLSKVSTCLSEEVMHTKNLEQQCEKLSRELEHVQSKFDMVNEGQMALVDRLLVMKAEMDELAEEKKRKEVEWTDAIQKNKALEKELEKTRKILEYFKLENQYLICHYPTESKKNVPSTHQRRHSVSVASNMSYVVDQPLKEFWMSLRDQKQEAKYPSRKSNKVKRTASFYGRVLHAIKPKH</sequence>
<dbReference type="InterPro" id="IPR050302">
    <property type="entry name" value="Rab_GAP_TBC_domain"/>
</dbReference>
<dbReference type="InterPro" id="IPR000195">
    <property type="entry name" value="Rab-GAP-TBC_dom"/>
</dbReference>
<dbReference type="FunFam" id="1.10.8.270:FF:000001">
    <property type="entry name" value="TBC1 domain family member 1"/>
    <property type="match status" value="1"/>
</dbReference>
<dbReference type="Gene3D" id="1.10.10.750">
    <property type="entry name" value="Ypt/Rab-GAP domain of gyp1p, domain 1"/>
    <property type="match status" value="1"/>
</dbReference>
<evidence type="ECO:0000256" key="2">
    <source>
        <dbReference type="SAM" id="Coils"/>
    </source>
</evidence>